<proteinExistence type="predicted"/>
<feature type="non-terminal residue" evidence="1">
    <location>
        <position position="173"/>
    </location>
</feature>
<keyword evidence="2" id="KW-1185">Reference proteome</keyword>
<protein>
    <submittedName>
        <fullName evidence="1">17687_t:CDS:1</fullName>
    </submittedName>
</protein>
<sequence length="173" mass="19999">FELQMYTVDKDGDPSDERLSYRKLSEPTICKFTWKSKLFENIEHKHILRWSVAVSDKSTSSPEFRLLAISCINVKVLESFKQIIDKTHTKKETNDHGLTFVFMIKNFESKNSGYSIAPIDNKELPIEYGGIVELFSEKDNSISSQNDEKDNDGYFLIILTLSGVYKYHIKNKS</sequence>
<name>A0ACA9SKM0_9GLOM</name>
<dbReference type="Proteomes" id="UP000789920">
    <property type="component" value="Unassembled WGS sequence"/>
</dbReference>
<comment type="caution">
    <text evidence="1">The sequence shown here is derived from an EMBL/GenBank/DDBJ whole genome shotgun (WGS) entry which is preliminary data.</text>
</comment>
<gene>
    <name evidence="1" type="ORF">RPERSI_LOCUS31733</name>
</gene>
<evidence type="ECO:0000313" key="1">
    <source>
        <dbReference type="EMBL" id="CAG8841128.1"/>
    </source>
</evidence>
<reference evidence="1" key="1">
    <citation type="submission" date="2021-06" db="EMBL/GenBank/DDBJ databases">
        <authorList>
            <person name="Kallberg Y."/>
            <person name="Tangrot J."/>
            <person name="Rosling A."/>
        </authorList>
    </citation>
    <scope>NUCLEOTIDE SEQUENCE</scope>
    <source>
        <strain evidence="1">MA461A</strain>
    </source>
</reference>
<evidence type="ECO:0000313" key="2">
    <source>
        <dbReference type="Proteomes" id="UP000789920"/>
    </source>
</evidence>
<dbReference type="EMBL" id="CAJVQC010129149">
    <property type="protein sequence ID" value="CAG8841128.1"/>
    <property type="molecule type" value="Genomic_DNA"/>
</dbReference>
<organism evidence="1 2">
    <name type="scientific">Racocetra persica</name>
    <dbReference type="NCBI Taxonomy" id="160502"/>
    <lineage>
        <taxon>Eukaryota</taxon>
        <taxon>Fungi</taxon>
        <taxon>Fungi incertae sedis</taxon>
        <taxon>Mucoromycota</taxon>
        <taxon>Glomeromycotina</taxon>
        <taxon>Glomeromycetes</taxon>
        <taxon>Diversisporales</taxon>
        <taxon>Gigasporaceae</taxon>
        <taxon>Racocetra</taxon>
    </lineage>
</organism>
<feature type="non-terminal residue" evidence="1">
    <location>
        <position position="1"/>
    </location>
</feature>
<accession>A0ACA9SKM0</accession>